<comment type="caution">
    <text evidence="2">The sequence shown here is derived from an EMBL/GenBank/DDBJ whole genome shotgun (WGS) entry which is preliminary data.</text>
</comment>
<evidence type="ECO:0000313" key="3">
    <source>
        <dbReference type="Proteomes" id="UP000005580"/>
    </source>
</evidence>
<dbReference type="AlphaFoldDB" id="E7RQR0"/>
<protein>
    <submittedName>
        <fullName evidence="2">Uncharacterized protein</fullName>
    </submittedName>
</protein>
<dbReference type="eggNOG" id="ENOG5032SC3">
    <property type="taxonomic scope" value="Bacteria"/>
</dbReference>
<evidence type="ECO:0000256" key="1">
    <source>
        <dbReference type="SAM" id="SignalP"/>
    </source>
</evidence>
<dbReference type="HOGENOM" id="CLU_096365_0_0_10"/>
<dbReference type="STRING" id="28134.SAMN05444288_2088"/>
<gene>
    <name evidence="2" type="ORF">HMPREF0663_11511</name>
</gene>
<keyword evidence="1" id="KW-0732">Signal</keyword>
<feature type="chain" id="PRO_5003221629" evidence="1">
    <location>
        <begin position="31"/>
        <end position="248"/>
    </location>
</feature>
<dbReference type="Proteomes" id="UP000005580">
    <property type="component" value="Unassembled WGS sequence"/>
</dbReference>
<reference evidence="2" key="1">
    <citation type="submission" date="2011-01" db="EMBL/GenBank/DDBJ databases">
        <authorList>
            <person name="Muzny D."/>
            <person name="Qin X."/>
            <person name="Buhay C."/>
            <person name="Dugan-Rocha S."/>
            <person name="Ding Y."/>
            <person name="Chen G."/>
            <person name="Hawes A."/>
            <person name="Holder M."/>
            <person name="Jhangiani S."/>
            <person name="Johnson A."/>
            <person name="Khan Z."/>
            <person name="Li Z."/>
            <person name="Liu W."/>
            <person name="Liu X."/>
            <person name="Perez L."/>
            <person name="Shen H."/>
            <person name="Wang Q."/>
            <person name="Watt J."/>
            <person name="Xi L."/>
            <person name="Xin Y."/>
            <person name="Zhou J."/>
            <person name="Deng J."/>
            <person name="Jiang H."/>
            <person name="Liu Y."/>
            <person name="Qu J."/>
            <person name="Song X.-Z."/>
            <person name="Zhang L."/>
            <person name="Villasana D."/>
            <person name="Johnson A."/>
            <person name="Liu J."/>
            <person name="Liyanage D."/>
            <person name="Lorensuhewa L."/>
            <person name="Robinson T."/>
            <person name="Song A."/>
            <person name="Song B.-B."/>
            <person name="Dinh H."/>
            <person name="Thornton R."/>
            <person name="Coyle M."/>
            <person name="Francisco L."/>
            <person name="Jackson L."/>
            <person name="Javaid M."/>
            <person name="Korchina V."/>
            <person name="Kovar C."/>
            <person name="Mata R."/>
            <person name="Mathew T."/>
            <person name="Ngo R."/>
            <person name="Nguyen L."/>
            <person name="Nguyen N."/>
            <person name="Okwuonu G."/>
            <person name="Ongeri F."/>
            <person name="Pham C."/>
            <person name="Simmons D."/>
            <person name="Wilczek-Boney K."/>
            <person name="Hale W."/>
            <person name="Jakkamsetti A."/>
            <person name="Pham P."/>
            <person name="Ruth R."/>
            <person name="San Lucas F."/>
            <person name="Warren J."/>
            <person name="Zhang J."/>
            <person name="Zhao Z."/>
            <person name="Zhou C."/>
            <person name="Zhu D."/>
            <person name="Lee S."/>
            <person name="Bess C."/>
            <person name="Blankenburg K."/>
            <person name="Forbes L."/>
            <person name="Fu Q."/>
            <person name="Gubbala S."/>
            <person name="Hirani K."/>
            <person name="Jayaseelan J.C."/>
            <person name="Lara F."/>
            <person name="Munidasa M."/>
            <person name="Palculict T."/>
            <person name="Patil S."/>
            <person name="Pu L.-L."/>
            <person name="Saada N."/>
            <person name="Tang L."/>
            <person name="Weissenberger G."/>
            <person name="Zhu Y."/>
            <person name="Hemphill L."/>
            <person name="Shang Y."/>
            <person name="Youmans B."/>
            <person name="Ayvaz T."/>
            <person name="Ross M."/>
            <person name="Santibanez J."/>
            <person name="Aqrawi P."/>
            <person name="Gross S."/>
            <person name="Joshi V."/>
            <person name="Fowler G."/>
            <person name="Nazareth L."/>
            <person name="Reid J."/>
            <person name="Worley K."/>
            <person name="Petrosino J."/>
            <person name="Highlander S."/>
            <person name="Gibbs R."/>
        </authorList>
    </citation>
    <scope>NUCLEOTIDE SEQUENCE [LARGE SCALE GENOMIC DNA]</scope>
    <source>
        <strain evidence="2">ATCC 33269</strain>
    </source>
</reference>
<keyword evidence="3" id="KW-1185">Reference proteome</keyword>
<evidence type="ECO:0000313" key="2">
    <source>
        <dbReference type="EMBL" id="EFZ36598.1"/>
    </source>
</evidence>
<dbReference type="EMBL" id="AEPE02000005">
    <property type="protein sequence ID" value="EFZ36598.1"/>
    <property type="molecule type" value="Genomic_DNA"/>
</dbReference>
<sequence length="248" mass="29589">MRLPFNKRTKTMKKELTILLLLLCHINLQAQYARFEYATELCECTANFDSTKYSRQQLQNTFEYMYFGDASSIDTYPVDFDEEPAALLDALEKECRQKLAFIRQLDIVDDSFWQDVRKKMIKYINSTRELRRVTIKARTAPKELHGYKLVDKNCRYFRDALIAGGDQLLKAWAKLIEMKKKHNADPDGMQRSFDSRYNSPEREEWAYRDVLTYGWWNYANRLLPHVTQKGYEKHFKKLLKDIRCECDD</sequence>
<organism evidence="2 3">
    <name type="scientific">Hoylesella oralis ATCC 33269</name>
    <dbReference type="NCBI Taxonomy" id="873533"/>
    <lineage>
        <taxon>Bacteria</taxon>
        <taxon>Pseudomonadati</taxon>
        <taxon>Bacteroidota</taxon>
        <taxon>Bacteroidia</taxon>
        <taxon>Bacteroidales</taxon>
        <taxon>Prevotellaceae</taxon>
        <taxon>Hoylesella</taxon>
    </lineage>
</organism>
<feature type="signal peptide" evidence="1">
    <location>
        <begin position="1"/>
        <end position="30"/>
    </location>
</feature>
<accession>E7RQR0</accession>
<proteinExistence type="predicted"/>
<name>E7RQR0_9BACT</name>